<dbReference type="PANTHER" id="PTHR47331:SF1">
    <property type="entry name" value="GAG-LIKE PROTEIN"/>
    <property type="match status" value="1"/>
</dbReference>
<proteinExistence type="predicted"/>
<dbReference type="Gene3D" id="3.30.70.270">
    <property type="match status" value="1"/>
</dbReference>
<gene>
    <name evidence="4" type="primary">LOC121502313</name>
</gene>
<dbReference type="InterPro" id="IPR021109">
    <property type="entry name" value="Peptidase_aspartic_dom_sf"/>
</dbReference>
<dbReference type="CDD" id="cd01644">
    <property type="entry name" value="RT_pepA17"/>
    <property type="match status" value="1"/>
</dbReference>
<evidence type="ECO:0000259" key="2">
    <source>
        <dbReference type="PROSITE" id="PS50994"/>
    </source>
</evidence>
<dbReference type="RefSeq" id="XP_070145041.1">
    <property type="nucleotide sequence ID" value="XM_070288940.1"/>
</dbReference>
<dbReference type="Pfam" id="PF18701">
    <property type="entry name" value="DUF5641"/>
    <property type="match status" value="1"/>
</dbReference>
<organism evidence="3 4">
    <name type="scientific">Drosophila kikkawai</name>
    <name type="common">Fruit fly</name>
    <dbReference type="NCBI Taxonomy" id="30033"/>
    <lineage>
        <taxon>Eukaryota</taxon>
        <taxon>Metazoa</taxon>
        <taxon>Ecdysozoa</taxon>
        <taxon>Arthropoda</taxon>
        <taxon>Hexapoda</taxon>
        <taxon>Insecta</taxon>
        <taxon>Pterygota</taxon>
        <taxon>Neoptera</taxon>
        <taxon>Endopterygota</taxon>
        <taxon>Diptera</taxon>
        <taxon>Brachycera</taxon>
        <taxon>Muscomorpha</taxon>
        <taxon>Ephydroidea</taxon>
        <taxon>Drosophilidae</taxon>
        <taxon>Drosophila</taxon>
        <taxon>Sophophora</taxon>
    </lineage>
</organism>
<reference evidence="4" key="1">
    <citation type="submission" date="2025-08" db="UniProtKB">
        <authorList>
            <consortium name="RefSeq"/>
        </authorList>
    </citation>
    <scope>IDENTIFICATION</scope>
    <source>
        <strain evidence="4">14028-0561.14</strain>
        <tissue evidence="4">Whole fly</tissue>
    </source>
</reference>
<dbReference type="InterPro" id="IPR043128">
    <property type="entry name" value="Rev_trsase/Diguanyl_cyclase"/>
</dbReference>
<dbReference type="Pfam" id="PF03564">
    <property type="entry name" value="DUF1759"/>
    <property type="match status" value="1"/>
</dbReference>
<dbReference type="InterPro" id="IPR008042">
    <property type="entry name" value="Retrotrans_Pao"/>
</dbReference>
<feature type="compositionally biased region" description="Polar residues" evidence="1">
    <location>
        <begin position="391"/>
        <end position="412"/>
    </location>
</feature>
<dbReference type="Pfam" id="PF17921">
    <property type="entry name" value="Integrase_H2C2"/>
    <property type="match status" value="1"/>
</dbReference>
<feature type="domain" description="Integrase catalytic" evidence="2">
    <location>
        <begin position="1402"/>
        <end position="1595"/>
    </location>
</feature>
<evidence type="ECO:0000313" key="3">
    <source>
        <dbReference type="Proteomes" id="UP001652661"/>
    </source>
</evidence>
<dbReference type="PROSITE" id="PS50994">
    <property type="entry name" value="INTEGRASE"/>
    <property type="match status" value="1"/>
</dbReference>
<dbReference type="Gene3D" id="3.10.10.10">
    <property type="entry name" value="HIV Type 1 Reverse Transcriptase, subunit A, domain 1"/>
    <property type="match status" value="1"/>
</dbReference>
<dbReference type="InterPro" id="IPR001584">
    <property type="entry name" value="Integrase_cat-core"/>
</dbReference>
<dbReference type="SMART" id="SM00343">
    <property type="entry name" value="ZnF_C2HC"/>
    <property type="match status" value="2"/>
</dbReference>
<feature type="region of interest" description="Disordered" evidence="1">
    <location>
        <begin position="1"/>
        <end position="22"/>
    </location>
</feature>
<dbReference type="InterPro" id="IPR043502">
    <property type="entry name" value="DNA/RNA_pol_sf"/>
</dbReference>
<sequence>MSSLEQLKSQRTSARKNLTRMSKSVEPDLNLSPLELACRLSILESYFKLALSTQEAIEQLDPAELHRSTRFELEELFIQAKVCVQEQLGPEANSTGINESTVNFGHTTAVKLPRLALPTFDGKYCEYQNFITSFNQVVGHQPSMSKIEKFNQLLNCLRGPALETVRAFQVTADNYTKALDRLKQRYDNPTLVFLDNISSLFALPTAAKANGQQLRSLIDNASALYNSLRSLGNETQICQAMLISIVMGKVDQETKRKWNESLDYTVLPSWDNCVQVVERHCQYLESDKKPAAEASMVQPGGHRSRSQRNQASLSFNCTTQTCNICSNTDHKTFRCPELINLALENRLNAVKRYKLCINCLGKNHLVANCPSTQRCRTCALAHHTLLHRPSPGSTATPLPQPQAESAQVSDAVTHTHTEPRSDCVILATALVLVKDASGCYKIGRALLDSCSQVNFISEEFAQSLRLPRSKRNLEIRSIGETQTQIKHHTTTNIKSRHNHFELLLDFCVTSHIAYHPDSEIDISSWNLPQHSSLADEHFNKSRRIDLLLGTETFFDILAVGQVKLGKDLPVLQKTLLGWIVSGRCRAHPRTLHQYSSIVLDKIDENLERLWRIDHVVTPENTLTPEQRNCEEFYTTTVRRNSDGRVEVRLPFKDAPTALGASFDIARRRFLSLERNLGKRPEVWAKYVQFMQEFQDLGHMSLVGHPQLNTPHYYIPHHCVLKPNSTSTKLRVVFDASCKTTSQKSLNDLLMVGPTIQPDLYTLLLRFRIHRYAITADVVKMFRQVNVSAQDRRFQYILWRASPSQPLSTFELNTVTYGTAAAPYLAIRSMSYLADHFMDKLRIGAEAIKSSFYVDDFLGGSDTVEELHQIKREVTTILQDGQLELAKWHSNHCKFVDDNTIKHLQLDDEMLTSTLGLKWDQVRDTFMFSFSPRVESDHVTKRTILSVASSLFDPLGLVTPIIIVAKIILQELWLLKLHWDESVPQGIHTAWMSLLSSLTSLESIAIPRYCLQPAIQSLQIHGFCDASIRAYGCCIYARTVGSDGLIKVQLITSKSRVAPTKKLSLPKLELCGAHLLAQLHQKIIRIFADREPTSYLWCDSQIVLHWNRQHSATLSTFVGNRIAEIQEMTSDCHWRHVPTHCNPADILSRGCTIAELEQSIWFEGPEFLRQEPQYWPRDNKDINDIDLEAVQLEKRKSAFAVQTTSNPLLEGVYKSSSYQRCLLVVAWMFRFIHRCQLFLAASPYKPNHCASPSPTPTELQRALHCIVWNIQTNHFAQEISSVLKGQPIRTNLKNLSLFLQVTDGFQLLKVGGRLELADYPETQRHPVLLPAKDPFVSQFVRRLHLQNYHAGPRTLVGLIRRQFWIVNARDLARQVVRSCIHCRRYRPTLEKQLMGQLPKERITPSRPFSRCGIDFCGPINVYLRIRGKPPTKAYLAVFVCFATKAIHVEVVSDLTTDSFIASLKRFIARRGLPSDIFCDNATNFAGANNKLEALKQFLFKKETAESIHNFCRNEFINFHFIPPRAPHFGGIWEAAVKSVKGLLNRTLRDTRLTFEELATAAADVEAILNSRPLTPLSTDPNDLAALTPGHFLVGDALRALPEAPPIDDNLDKLDRWKKVSAIKHHIWSRWSHEYVNELQVRTTWTKTAPNLAVNDMVIVHEDNLPPQRWLLGRVVSTIAGSDNIVRVANVRTAKGIIRRPIRKLALLPVS</sequence>
<dbReference type="Proteomes" id="UP001652661">
    <property type="component" value="Unplaced"/>
</dbReference>
<dbReference type="GeneID" id="121502313"/>
<name>A0ABM4GQQ4_DROKI</name>
<feature type="region of interest" description="Disordered" evidence="1">
    <location>
        <begin position="389"/>
        <end position="412"/>
    </location>
</feature>
<dbReference type="InterPro" id="IPR005312">
    <property type="entry name" value="DUF1759"/>
</dbReference>
<evidence type="ECO:0000256" key="1">
    <source>
        <dbReference type="SAM" id="MobiDB-lite"/>
    </source>
</evidence>
<dbReference type="InterPro" id="IPR040676">
    <property type="entry name" value="DUF5641"/>
</dbReference>
<protein>
    <recommendedName>
        <fullName evidence="2">Integrase catalytic domain-containing protein</fullName>
    </recommendedName>
</protein>
<dbReference type="InterPro" id="IPR001878">
    <property type="entry name" value="Znf_CCHC"/>
</dbReference>
<dbReference type="InterPro" id="IPR036397">
    <property type="entry name" value="RNaseH_sf"/>
</dbReference>
<dbReference type="Gene3D" id="3.30.420.10">
    <property type="entry name" value="Ribonuclease H-like superfamily/Ribonuclease H"/>
    <property type="match status" value="1"/>
</dbReference>
<accession>A0ABM4GQQ4</accession>
<feature type="compositionally biased region" description="Polar residues" evidence="1">
    <location>
        <begin position="1"/>
        <end position="12"/>
    </location>
</feature>
<dbReference type="SUPFAM" id="SSF53098">
    <property type="entry name" value="Ribonuclease H-like"/>
    <property type="match status" value="1"/>
</dbReference>
<evidence type="ECO:0000313" key="4">
    <source>
        <dbReference type="RefSeq" id="XP_070145041.1"/>
    </source>
</evidence>
<dbReference type="Pfam" id="PF05380">
    <property type="entry name" value="Peptidase_A17"/>
    <property type="match status" value="1"/>
</dbReference>
<dbReference type="PANTHER" id="PTHR47331">
    <property type="entry name" value="PHD-TYPE DOMAIN-CONTAINING PROTEIN"/>
    <property type="match status" value="1"/>
</dbReference>
<dbReference type="InterPro" id="IPR041588">
    <property type="entry name" value="Integrase_H2C2"/>
</dbReference>
<dbReference type="InterPro" id="IPR012337">
    <property type="entry name" value="RNaseH-like_sf"/>
</dbReference>
<dbReference type="SUPFAM" id="SSF56672">
    <property type="entry name" value="DNA/RNA polymerases"/>
    <property type="match status" value="1"/>
</dbReference>
<dbReference type="CDD" id="cd00303">
    <property type="entry name" value="retropepsin_like"/>
    <property type="match status" value="1"/>
</dbReference>
<dbReference type="Gene3D" id="2.40.70.10">
    <property type="entry name" value="Acid Proteases"/>
    <property type="match status" value="1"/>
</dbReference>
<keyword evidence="3" id="KW-1185">Reference proteome</keyword>